<dbReference type="AlphaFoldDB" id="A0AA37TVI5"/>
<dbReference type="InterPro" id="IPR050583">
    <property type="entry name" value="Mycobacterial_A85_antigen"/>
</dbReference>
<dbReference type="RefSeq" id="WP_095498739.1">
    <property type="nucleotide sequence ID" value="NZ_BSPO01000003.1"/>
</dbReference>
<keyword evidence="2" id="KW-1185">Reference proteome</keyword>
<protein>
    <submittedName>
        <fullName evidence="1">Endo-1,4-beta-xylanase</fullName>
    </submittedName>
</protein>
<dbReference type="PANTHER" id="PTHR48098:SF1">
    <property type="entry name" value="DIACYLGLYCEROL ACYLTRANSFERASE_MYCOLYLTRANSFERASE AG85A"/>
    <property type="match status" value="1"/>
</dbReference>
<proteinExistence type="predicted"/>
<dbReference type="EMBL" id="BSPO01000003">
    <property type="protein sequence ID" value="GLS83709.1"/>
    <property type="molecule type" value="Genomic_DNA"/>
</dbReference>
<dbReference type="InterPro" id="IPR000801">
    <property type="entry name" value="Esterase-like"/>
</dbReference>
<dbReference type="SUPFAM" id="SSF53474">
    <property type="entry name" value="alpha/beta-Hydrolases"/>
    <property type="match status" value="1"/>
</dbReference>
<reference evidence="1 2" key="1">
    <citation type="journal article" date="2014" name="Int. J. Syst. Evol. Microbiol.">
        <title>Complete genome sequence of Corynebacterium casei LMG S-19264T (=DSM 44701T), isolated from a smear-ripened cheese.</title>
        <authorList>
            <consortium name="US DOE Joint Genome Institute (JGI-PGF)"/>
            <person name="Walter F."/>
            <person name="Albersmeier A."/>
            <person name="Kalinowski J."/>
            <person name="Ruckert C."/>
        </authorList>
    </citation>
    <scope>NUCLEOTIDE SEQUENCE [LARGE SCALE GENOMIC DNA]</scope>
    <source>
        <strain evidence="1 2">NBRC 112785</strain>
    </source>
</reference>
<accession>A0AA37TVI5</accession>
<evidence type="ECO:0000313" key="2">
    <source>
        <dbReference type="Proteomes" id="UP001157439"/>
    </source>
</evidence>
<comment type="caution">
    <text evidence="1">The sequence shown here is derived from an EMBL/GenBank/DDBJ whole genome shotgun (WGS) entry which is preliminary data.</text>
</comment>
<dbReference type="GO" id="GO:0016747">
    <property type="term" value="F:acyltransferase activity, transferring groups other than amino-acyl groups"/>
    <property type="evidence" value="ECO:0007669"/>
    <property type="project" value="TreeGrafter"/>
</dbReference>
<dbReference type="PANTHER" id="PTHR48098">
    <property type="entry name" value="ENTEROCHELIN ESTERASE-RELATED"/>
    <property type="match status" value="1"/>
</dbReference>
<name>A0AA37TVI5_9GAMM</name>
<dbReference type="InterPro" id="IPR029058">
    <property type="entry name" value="AB_hydrolase_fold"/>
</dbReference>
<organism evidence="1 2">
    <name type="scientific">Paraferrimonas haliotis</name>
    <dbReference type="NCBI Taxonomy" id="2013866"/>
    <lineage>
        <taxon>Bacteria</taxon>
        <taxon>Pseudomonadati</taxon>
        <taxon>Pseudomonadota</taxon>
        <taxon>Gammaproteobacteria</taxon>
        <taxon>Alteromonadales</taxon>
        <taxon>Ferrimonadaceae</taxon>
        <taxon>Paraferrimonas</taxon>
    </lineage>
</organism>
<sequence length="267" mass="30303">MSILRLEVSNPDYSPANTQTITVHSSHLTRRHDITVYNAQSQAKNLAVVVLLHGVYGNHWVWMQMGGVHQVYERLRQQGLQEFVLVMPSDGGYMDGSAYLDLAEAGNYQQWIMEDVFAAVQQSVTAVSERSRWYISGLSMGGFGALLLGCQFSQRFSGISAHSSITNPSQLSQFVDYPLHCYPQLEKAEHLPQYWAVKGNIPPLRFDCGADDPLLLANIELHQILTQAGVDHEFEQLSGGHEWPYWHKNVEKSFRFFDVIERKYQAL</sequence>
<dbReference type="Proteomes" id="UP001157439">
    <property type="component" value="Unassembled WGS sequence"/>
</dbReference>
<dbReference type="Pfam" id="PF00756">
    <property type="entry name" value="Esterase"/>
    <property type="match status" value="1"/>
</dbReference>
<gene>
    <name evidence="1" type="ORF">GCM10007894_16860</name>
</gene>
<dbReference type="Gene3D" id="3.40.50.1820">
    <property type="entry name" value="alpha/beta hydrolase"/>
    <property type="match status" value="1"/>
</dbReference>
<evidence type="ECO:0000313" key="1">
    <source>
        <dbReference type="EMBL" id="GLS83709.1"/>
    </source>
</evidence>